<reference evidence="2" key="1">
    <citation type="submission" date="2017-05" db="UniProtKB">
        <authorList>
            <consortium name="EnsemblMetazoa"/>
        </authorList>
    </citation>
    <scope>IDENTIFICATION</scope>
</reference>
<dbReference type="Pfam" id="PF14214">
    <property type="entry name" value="Helitron_like_N"/>
    <property type="match status" value="1"/>
</dbReference>
<evidence type="ECO:0000259" key="1">
    <source>
        <dbReference type="PROSITE" id="PS50802"/>
    </source>
</evidence>
<accession>A0A1X7T6S6</accession>
<sequence length="464" mass="53765">MLAPIQGTNQYWFHVKGEVKAFIAEYGSPTLFLILSYAEYDSVDIAQYLRKVNNAPQSYNISRLCTEDTVSVSRQFLYKYKDFFNIVILQRSVLGKVKQYYVTKEYQMRGAPHYHILLRIENAPVVVIDRPEEVCSFIQDRITCHVPDNESILIMEEETMEEAFRHHRVASIRGIENHFNKLQKLLKAERNLKIIVDARNIAGFTEEELPDNKEDDEPQLLREIMEAVADIADMHINVPNLTLEQREAMLNTSNPKKDDVIFTYEEPPNPDIVRRRQWDYVYYPGNEEFQRRWCEIFNLKFVTAARILPGSPKTALSDERVPNSTLDVPGDGNCLFYALSYVISGSISQHYELCKAIVSNMPNFEEELFNNTLSATRYSSIYDYINKSKMYRSYVWVTEIEIITLSAILGTTIYSYSLTPTFVGWARYSTQELYGIPYDTNTPALYLKHVGTNHFQAVKSINIS</sequence>
<protein>
    <recommendedName>
        <fullName evidence="1">OTU domain-containing protein</fullName>
    </recommendedName>
</protein>
<dbReference type="CDD" id="cd22755">
    <property type="entry name" value="OTU_CeDUB-like"/>
    <property type="match status" value="1"/>
</dbReference>
<dbReference type="InterPro" id="IPR025476">
    <property type="entry name" value="Helitron_helicase-like"/>
</dbReference>
<dbReference type="AlphaFoldDB" id="A0A1X7T6S6"/>
<name>A0A1X7T6S6_AMPQE</name>
<evidence type="ECO:0000313" key="2">
    <source>
        <dbReference type="EnsemblMetazoa" id="Aqu2.1.10218_001"/>
    </source>
</evidence>
<feature type="domain" description="OTU" evidence="1">
    <location>
        <begin position="323"/>
        <end position="461"/>
    </location>
</feature>
<dbReference type="InParanoid" id="A0A1X7T6S6"/>
<proteinExistence type="predicted"/>
<organism evidence="2">
    <name type="scientific">Amphimedon queenslandica</name>
    <name type="common">Sponge</name>
    <dbReference type="NCBI Taxonomy" id="400682"/>
    <lineage>
        <taxon>Eukaryota</taxon>
        <taxon>Metazoa</taxon>
        <taxon>Porifera</taxon>
        <taxon>Demospongiae</taxon>
        <taxon>Heteroscleromorpha</taxon>
        <taxon>Haplosclerida</taxon>
        <taxon>Niphatidae</taxon>
        <taxon>Amphimedon</taxon>
    </lineage>
</organism>
<dbReference type="InterPro" id="IPR003323">
    <property type="entry name" value="OTU_dom"/>
</dbReference>
<dbReference type="Gene3D" id="3.90.70.80">
    <property type="match status" value="1"/>
</dbReference>
<dbReference type="PROSITE" id="PS50802">
    <property type="entry name" value="OTU"/>
    <property type="match status" value="1"/>
</dbReference>
<dbReference type="EnsemblMetazoa" id="Aqu2.1.10218_001">
    <property type="protein sequence ID" value="Aqu2.1.10218_001"/>
    <property type="gene ID" value="Aqu2.1.10218"/>
</dbReference>